<dbReference type="GO" id="GO:0009269">
    <property type="term" value="P:response to desiccation"/>
    <property type="evidence" value="ECO:0007669"/>
    <property type="project" value="InterPro"/>
</dbReference>
<dbReference type="SUPFAM" id="SSF117070">
    <property type="entry name" value="LEA14-like"/>
    <property type="match status" value="1"/>
</dbReference>
<evidence type="ECO:0000259" key="2">
    <source>
        <dbReference type="SMART" id="SM00769"/>
    </source>
</evidence>
<reference evidence="3" key="2">
    <citation type="submission" date="2006-05" db="EMBL/GenBank/DDBJ databases">
        <title>Sequencing of the draft genome and assembly of Desulfuromonas acetoxidans DSM 684.</title>
        <authorList>
            <consortium name="US DOE Joint Genome Institute (JGI-PGF)"/>
            <person name="Copeland A."/>
            <person name="Lucas S."/>
            <person name="Lapidus A."/>
            <person name="Barry K."/>
            <person name="Detter J.C."/>
            <person name="Glavina del Rio T."/>
            <person name="Hammon N."/>
            <person name="Israni S."/>
            <person name="Dalin E."/>
            <person name="Tice H."/>
            <person name="Bruce D."/>
            <person name="Pitluck S."/>
            <person name="Richardson P."/>
        </authorList>
    </citation>
    <scope>NUCLEOTIDE SEQUENCE [LARGE SCALE GENOMIC DNA]</scope>
    <source>
        <strain evidence="3">DSM 684</strain>
    </source>
</reference>
<feature type="domain" description="Water stress and hypersensitive response" evidence="2">
    <location>
        <begin position="29"/>
        <end position="149"/>
    </location>
</feature>
<dbReference type="Gene3D" id="2.60.40.1820">
    <property type="match status" value="1"/>
</dbReference>
<dbReference type="Proteomes" id="UP000005695">
    <property type="component" value="Unassembled WGS sequence"/>
</dbReference>
<sequence length="153" mass="17161">MAKILISLVMIFSLCSCAWMRPGFESPTIQVTRFSVMESQGLAPRFAITLNIINHNRQPLEIDGLSYALEIEEIPLLTGVKSDLPRIEGFSEQKVTLSVTADLLNSLDLISQLTRQPRDQFTYTLRAKLNIGWLAPGITVEKQGEISLRTLTR</sequence>
<keyword evidence="1" id="KW-0732">Signal</keyword>
<dbReference type="EMBL" id="AAEW02000005">
    <property type="protein sequence ID" value="EAT16321.1"/>
    <property type="molecule type" value="Genomic_DNA"/>
</dbReference>
<accession>Q1K1R7</accession>
<dbReference type="SMART" id="SM00769">
    <property type="entry name" value="WHy"/>
    <property type="match status" value="1"/>
</dbReference>
<evidence type="ECO:0000313" key="3">
    <source>
        <dbReference type="EMBL" id="EAT16321.1"/>
    </source>
</evidence>
<dbReference type="PROSITE" id="PS51257">
    <property type="entry name" value="PROKAR_LIPOPROTEIN"/>
    <property type="match status" value="1"/>
</dbReference>
<feature type="chain" id="PRO_5004192718" description="Water stress and hypersensitive response domain-containing protein" evidence="1">
    <location>
        <begin position="19"/>
        <end position="153"/>
    </location>
</feature>
<dbReference type="RefSeq" id="WP_005998878.1">
    <property type="nucleotide sequence ID" value="NZ_AAEW02000005.1"/>
</dbReference>
<proteinExistence type="predicted"/>
<dbReference type="OrthoDB" id="5421820at2"/>
<comment type="caution">
    <text evidence="3">The sequence shown here is derived from an EMBL/GenBank/DDBJ whole genome shotgun (WGS) entry which is preliminary data.</text>
</comment>
<organism evidence="3 4">
    <name type="scientific">Desulfuromonas acetoxidans (strain DSM 684 / 11070)</name>
    <dbReference type="NCBI Taxonomy" id="281689"/>
    <lineage>
        <taxon>Bacteria</taxon>
        <taxon>Pseudomonadati</taxon>
        <taxon>Thermodesulfobacteriota</taxon>
        <taxon>Desulfuromonadia</taxon>
        <taxon>Desulfuromonadales</taxon>
        <taxon>Desulfuromonadaceae</taxon>
        <taxon>Desulfuromonas</taxon>
    </lineage>
</organism>
<evidence type="ECO:0000256" key="1">
    <source>
        <dbReference type="SAM" id="SignalP"/>
    </source>
</evidence>
<dbReference type="AlphaFoldDB" id="Q1K1R7"/>
<dbReference type="Pfam" id="PF03168">
    <property type="entry name" value="LEA_2"/>
    <property type="match status" value="1"/>
</dbReference>
<protein>
    <recommendedName>
        <fullName evidence="2">Water stress and hypersensitive response domain-containing protein</fullName>
    </recommendedName>
</protein>
<reference evidence="3" key="1">
    <citation type="submission" date="2006-05" db="EMBL/GenBank/DDBJ databases">
        <title>Annotation of the draft genome assembly of Desulfuromonas acetoxidans DSM 684.</title>
        <authorList>
            <consortium name="US DOE Joint Genome Institute (JGI-ORNL)"/>
            <person name="Larimer F."/>
            <person name="Land M."/>
            <person name="Hauser L."/>
        </authorList>
    </citation>
    <scope>NUCLEOTIDE SEQUENCE [LARGE SCALE GENOMIC DNA]</scope>
    <source>
        <strain evidence="3">DSM 684</strain>
    </source>
</reference>
<dbReference type="InterPro" id="IPR004864">
    <property type="entry name" value="LEA_2"/>
</dbReference>
<name>Q1K1R7_DESA6</name>
<dbReference type="InterPro" id="IPR013990">
    <property type="entry name" value="WHy-dom"/>
</dbReference>
<feature type="signal peptide" evidence="1">
    <location>
        <begin position="1"/>
        <end position="18"/>
    </location>
</feature>
<evidence type="ECO:0000313" key="4">
    <source>
        <dbReference type="Proteomes" id="UP000005695"/>
    </source>
</evidence>
<gene>
    <name evidence="3" type="ORF">Dace_1785</name>
</gene>
<keyword evidence="4" id="KW-1185">Reference proteome</keyword>